<name>A0ABR3F6H9_9AGAR</name>
<dbReference type="Proteomes" id="UP001465976">
    <property type="component" value="Unassembled WGS sequence"/>
</dbReference>
<evidence type="ECO:0000313" key="2">
    <source>
        <dbReference type="EMBL" id="KAL0570699.1"/>
    </source>
</evidence>
<comment type="caution">
    <text evidence="2">The sequence shown here is derived from an EMBL/GenBank/DDBJ whole genome shotgun (WGS) entry which is preliminary data.</text>
</comment>
<sequence>MLKLRSGTRYSANTLLSILMVVFEFSSAILTFIRSVQTFRSGGGWKNQRSGLVFLIFRQGVFYFSVISLFTTAAVILNFRAPAGFFQRVLNAFTLPLSGILTARFLLHIRKWESKHSPSADLSVRSQQTTMGGFRAAPRSGLASTIIEDFGDTSGSEVPPSRDSNA</sequence>
<proteinExistence type="predicted"/>
<accession>A0ABR3F6H9</accession>
<keyword evidence="1" id="KW-0472">Membrane</keyword>
<reference evidence="2 3" key="1">
    <citation type="submission" date="2024-02" db="EMBL/GenBank/DDBJ databases">
        <title>A draft genome for the cacao thread blight pathogen Marasmius crinis-equi.</title>
        <authorList>
            <person name="Cohen S.P."/>
            <person name="Baruah I.K."/>
            <person name="Amoako-Attah I."/>
            <person name="Bukari Y."/>
            <person name="Meinhardt L.W."/>
            <person name="Bailey B.A."/>
        </authorList>
    </citation>
    <scope>NUCLEOTIDE SEQUENCE [LARGE SCALE GENOMIC DNA]</scope>
    <source>
        <strain evidence="2 3">GH-76</strain>
    </source>
</reference>
<feature type="transmembrane region" description="Helical" evidence="1">
    <location>
        <begin position="53"/>
        <end position="77"/>
    </location>
</feature>
<feature type="transmembrane region" description="Helical" evidence="1">
    <location>
        <begin position="89"/>
        <end position="107"/>
    </location>
</feature>
<evidence type="ECO:0000313" key="3">
    <source>
        <dbReference type="Proteomes" id="UP001465976"/>
    </source>
</evidence>
<keyword evidence="1" id="KW-0812">Transmembrane</keyword>
<evidence type="ECO:0000256" key="1">
    <source>
        <dbReference type="SAM" id="Phobius"/>
    </source>
</evidence>
<protein>
    <submittedName>
        <fullName evidence="2">Uncharacterized protein</fullName>
    </submittedName>
</protein>
<gene>
    <name evidence="2" type="ORF">V5O48_011262</name>
</gene>
<feature type="transmembrane region" description="Helical" evidence="1">
    <location>
        <begin position="12"/>
        <end position="33"/>
    </location>
</feature>
<organism evidence="2 3">
    <name type="scientific">Marasmius crinis-equi</name>
    <dbReference type="NCBI Taxonomy" id="585013"/>
    <lineage>
        <taxon>Eukaryota</taxon>
        <taxon>Fungi</taxon>
        <taxon>Dikarya</taxon>
        <taxon>Basidiomycota</taxon>
        <taxon>Agaricomycotina</taxon>
        <taxon>Agaricomycetes</taxon>
        <taxon>Agaricomycetidae</taxon>
        <taxon>Agaricales</taxon>
        <taxon>Marasmiineae</taxon>
        <taxon>Marasmiaceae</taxon>
        <taxon>Marasmius</taxon>
    </lineage>
</organism>
<keyword evidence="1" id="KW-1133">Transmembrane helix</keyword>
<keyword evidence="3" id="KW-1185">Reference proteome</keyword>
<dbReference type="EMBL" id="JBAHYK010000888">
    <property type="protein sequence ID" value="KAL0570699.1"/>
    <property type="molecule type" value="Genomic_DNA"/>
</dbReference>